<comment type="caution">
    <text evidence="2">The sequence shown here is derived from an EMBL/GenBank/DDBJ whole genome shotgun (WGS) entry which is preliminary data.</text>
</comment>
<protein>
    <submittedName>
        <fullName evidence="2">Acetyltransferase</fullName>
    </submittedName>
</protein>
<proteinExistence type="predicted"/>
<sequence>MKDYAQIVKVSEDEKSILRQLIELYEYDFSEFNGADVNAQGFYGYSYLDHYWTEENRQAYFVKADGQYAGFVLVNDFCYLVQENARSIAEFFIMRKYRRNGLGQQVARLVFDTHKGNWEVLQHGNNDAAQHFWKRVIHEYTNGDYRVEDVRTEYWEGKGMVFNTSAEQVKGDV</sequence>
<reference evidence="2" key="1">
    <citation type="submission" date="2023-07" db="EMBL/GenBank/DDBJ databases">
        <title>Sorghum-associated microbial communities from plants grown in Nebraska, USA.</title>
        <authorList>
            <person name="Schachtman D."/>
        </authorList>
    </citation>
    <scope>NUCLEOTIDE SEQUENCE</scope>
    <source>
        <strain evidence="2">BE80</strain>
    </source>
</reference>
<dbReference type="InterPro" id="IPR000182">
    <property type="entry name" value="GNAT_dom"/>
</dbReference>
<dbReference type="Gene3D" id="3.40.630.30">
    <property type="match status" value="1"/>
</dbReference>
<dbReference type="GO" id="GO:0016747">
    <property type="term" value="F:acyltransferase activity, transferring groups other than amino-acyl groups"/>
    <property type="evidence" value="ECO:0007669"/>
    <property type="project" value="InterPro"/>
</dbReference>
<organism evidence="2 3">
    <name type="scientific">Paenibacillus amylolyticus</name>
    <dbReference type="NCBI Taxonomy" id="1451"/>
    <lineage>
        <taxon>Bacteria</taxon>
        <taxon>Bacillati</taxon>
        <taxon>Bacillota</taxon>
        <taxon>Bacilli</taxon>
        <taxon>Bacillales</taxon>
        <taxon>Paenibacillaceae</taxon>
        <taxon>Paenibacillus</taxon>
    </lineage>
</organism>
<dbReference type="Pfam" id="PF00583">
    <property type="entry name" value="Acetyltransf_1"/>
    <property type="match status" value="1"/>
</dbReference>
<dbReference type="Proteomes" id="UP001254832">
    <property type="component" value="Unassembled WGS sequence"/>
</dbReference>
<dbReference type="PROSITE" id="PS51186">
    <property type="entry name" value="GNAT"/>
    <property type="match status" value="1"/>
</dbReference>
<dbReference type="RefSeq" id="WP_310139081.1">
    <property type="nucleotide sequence ID" value="NZ_JAVDTR010000005.1"/>
</dbReference>
<evidence type="ECO:0000313" key="2">
    <source>
        <dbReference type="EMBL" id="MDR6723657.1"/>
    </source>
</evidence>
<evidence type="ECO:0000313" key="3">
    <source>
        <dbReference type="Proteomes" id="UP001254832"/>
    </source>
</evidence>
<accession>A0AAP5H0I7</accession>
<dbReference type="AlphaFoldDB" id="A0AAP5H0I7"/>
<gene>
    <name evidence="2" type="ORF">J2W91_002119</name>
</gene>
<dbReference type="InterPro" id="IPR016181">
    <property type="entry name" value="Acyl_CoA_acyltransferase"/>
</dbReference>
<dbReference type="EMBL" id="JAVDTR010000005">
    <property type="protein sequence ID" value="MDR6723657.1"/>
    <property type="molecule type" value="Genomic_DNA"/>
</dbReference>
<feature type="domain" description="N-acetyltransferase" evidence="1">
    <location>
        <begin position="8"/>
        <end position="165"/>
    </location>
</feature>
<evidence type="ECO:0000259" key="1">
    <source>
        <dbReference type="PROSITE" id="PS51186"/>
    </source>
</evidence>
<dbReference type="SUPFAM" id="SSF55729">
    <property type="entry name" value="Acyl-CoA N-acyltransferases (Nat)"/>
    <property type="match status" value="1"/>
</dbReference>
<name>A0AAP5H0I7_PAEAM</name>